<accession>A0A5C7FP01</accession>
<dbReference type="OrthoDB" id="9809878at2"/>
<keyword evidence="1 2" id="KW-0238">DNA-binding</keyword>
<evidence type="ECO:0000313" key="3">
    <source>
        <dbReference type="EMBL" id="TXF88135.1"/>
    </source>
</evidence>
<dbReference type="AlphaFoldDB" id="A0A5C7FP01"/>
<name>A0A5C7FP01_9BACT</name>
<dbReference type="InterPro" id="IPR012340">
    <property type="entry name" value="NA-bd_OB-fold"/>
</dbReference>
<comment type="caution">
    <text evidence="3">The sequence shown here is derived from an EMBL/GenBank/DDBJ whole genome shotgun (WGS) entry which is preliminary data.</text>
</comment>
<sequence length="130" mass="15118">MTGFLISRYYYLLHRLNYTIMNEITLIGQLAFSPTYHCTHKGLDLTRFELRTTSGDRQEAHHCTAWGPAALDLHEHLNPGDRLLIRGELRYRRRTDRRGGTLRVPEIYVRGYSYLGKGVLSEVNEVVRLV</sequence>
<evidence type="ECO:0000256" key="2">
    <source>
        <dbReference type="PROSITE-ProRule" id="PRU00252"/>
    </source>
</evidence>
<dbReference type="PROSITE" id="PS50935">
    <property type="entry name" value="SSB"/>
    <property type="match status" value="1"/>
</dbReference>
<proteinExistence type="predicted"/>
<evidence type="ECO:0000313" key="4">
    <source>
        <dbReference type="Proteomes" id="UP000321907"/>
    </source>
</evidence>
<dbReference type="EMBL" id="VOXD01000026">
    <property type="protein sequence ID" value="TXF88135.1"/>
    <property type="molecule type" value="Genomic_DNA"/>
</dbReference>
<dbReference type="Gene3D" id="2.40.50.140">
    <property type="entry name" value="Nucleic acid-binding proteins"/>
    <property type="match status" value="1"/>
</dbReference>
<gene>
    <name evidence="3" type="ORF">FUA23_15960</name>
</gene>
<evidence type="ECO:0000256" key="1">
    <source>
        <dbReference type="ARBA" id="ARBA00023125"/>
    </source>
</evidence>
<dbReference type="GO" id="GO:0003697">
    <property type="term" value="F:single-stranded DNA binding"/>
    <property type="evidence" value="ECO:0007669"/>
    <property type="project" value="InterPro"/>
</dbReference>
<reference evidence="3 4" key="1">
    <citation type="submission" date="2019-08" db="EMBL/GenBank/DDBJ databases">
        <title>Lewinella sp. strain SSH13 Genome sequencing and assembly.</title>
        <authorList>
            <person name="Kim I."/>
        </authorList>
    </citation>
    <scope>NUCLEOTIDE SEQUENCE [LARGE SCALE GENOMIC DNA]</scope>
    <source>
        <strain evidence="3 4">SSH13</strain>
    </source>
</reference>
<keyword evidence="4" id="KW-1185">Reference proteome</keyword>
<protein>
    <submittedName>
        <fullName evidence="3">Single-stranded DNA-binding protein</fullName>
    </submittedName>
</protein>
<dbReference type="Proteomes" id="UP000321907">
    <property type="component" value="Unassembled WGS sequence"/>
</dbReference>
<dbReference type="InterPro" id="IPR000424">
    <property type="entry name" value="Primosome_PriB/ssb"/>
</dbReference>
<dbReference type="SUPFAM" id="SSF50249">
    <property type="entry name" value="Nucleic acid-binding proteins"/>
    <property type="match status" value="1"/>
</dbReference>
<organism evidence="3 4">
    <name type="scientific">Neolewinella aurantiaca</name>
    <dbReference type="NCBI Taxonomy" id="2602767"/>
    <lineage>
        <taxon>Bacteria</taxon>
        <taxon>Pseudomonadati</taxon>
        <taxon>Bacteroidota</taxon>
        <taxon>Saprospiria</taxon>
        <taxon>Saprospirales</taxon>
        <taxon>Lewinellaceae</taxon>
        <taxon>Neolewinella</taxon>
    </lineage>
</organism>
<dbReference type="Pfam" id="PF00436">
    <property type="entry name" value="SSB"/>
    <property type="match status" value="1"/>
</dbReference>